<evidence type="ECO:0000313" key="1">
    <source>
        <dbReference type="EMBL" id="CAH2293579.1"/>
    </source>
</evidence>
<gene>
    <name evidence="1" type="ORF">PECUL_23A034396</name>
</gene>
<sequence length="116" mass="13521">MSTRRQLAELLECKHTRTIQRSRAFFYRHAIKGDKLLARILRGTQNRAQVHTIRTAQGKITQFPKEITDEFEKFYTKLYNTHKGNDGQSPTTRQAAIIEYLTNLQQNTLTPVEAEE</sequence>
<evidence type="ECO:0000313" key="2">
    <source>
        <dbReference type="Proteomes" id="UP001295444"/>
    </source>
</evidence>
<keyword evidence="2" id="KW-1185">Reference proteome</keyword>
<organism evidence="1 2">
    <name type="scientific">Pelobates cultripes</name>
    <name type="common">Western spadefoot toad</name>
    <dbReference type="NCBI Taxonomy" id="61616"/>
    <lineage>
        <taxon>Eukaryota</taxon>
        <taxon>Metazoa</taxon>
        <taxon>Chordata</taxon>
        <taxon>Craniata</taxon>
        <taxon>Vertebrata</taxon>
        <taxon>Euteleostomi</taxon>
        <taxon>Amphibia</taxon>
        <taxon>Batrachia</taxon>
        <taxon>Anura</taxon>
        <taxon>Pelobatoidea</taxon>
        <taxon>Pelobatidae</taxon>
        <taxon>Pelobates</taxon>
    </lineage>
</organism>
<proteinExistence type="predicted"/>
<protein>
    <submittedName>
        <fullName evidence="1">Uncharacterized protein</fullName>
    </submittedName>
</protein>
<name>A0AAD1S745_PELCU</name>
<accession>A0AAD1S745</accession>
<dbReference type="Proteomes" id="UP001295444">
    <property type="component" value="Chromosome 05"/>
</dbReference>
<dbReference type="EMBL" id="OW240916">
    <property type="protein sequence ID" value="CAH2293579.1"/>
    <property type="molecule type" value="Genomic_DNA"/>
</dbReference>
<reference evidence="1" key="1">
    <citation type="submission" date="2022-03" db="EMBL/GenBank/DDBJ databases">
        <authorList>
            <person name="Alioto T."/>
            <person name="Alioto T."/>
            <person name="Gomez Garrido J."/>
        </authorList>
    </citation>
    <scope>NUCLEOTIDE SEQUENCE</scope>
</reference>
<dbReference type="AlphaFoldDB" id="A0AAD1S745"/>